<accession>A0A3S4PNC3</accession>
<proteinExistence type="inferred from homology"/>
<dbReference type="PANTHER" id="PTHR11054">
    <property type="entry name" value="6-PHOSPHOGLUCONOLACTONASE"/>
    <property type="match status" value="1"/>
</dbReference>
<comment type="function">
    <text evidence="2 7">Hydrolysis of 6-phosphogluconolactone to 6-phosphogluconate.</text>
</comment>
<dbReference type="AlphaFoldDB" id="A0A3S4PNC3"/>
<dbReference type="RefSeq" id="WP_013982958.1">
    <property type="nucleotide sequence ID" value="NC_015740.1"/>
</dbReference>
<dbReference type="EMBL" id="JAODZE010000034">
    <property type="protein sequence ID" value="MDH0148819.1"/>
    <property type="molecule type" value="Genomic_DNA"/>
</dbReference>
<evidence type="ECO:0000256" key="6">
    <source>
        <dbReference type="ARBA" id="ARBA00020337"/>
    </source>
</evidence>
<evidence type="ECO:0000256" key="1">
    <source>
        <dbReference type="ARBA" id="ARBA00000832"/>
    </source>
</evidence>
<keyword evidence="7 10" id="KW-0378">Hydrolase</keyword>
<dbReference type="InterPro" id="IPR005900">
    <property type="entry name" value="6-phosphogluconolactonase_DevB"/>
</dbReference>
<dbReference type="Pfam" id="PF01182">
    <property type="entry name" value="Glucosamine_iso"/>
    <property type="match status" value="1"/>
</dbReference>
<dbReference type="KEGG" id="psz:PSTAB_2208"/>
<dbReference type="EC" id="3.1.1.31" evidence="5 7"/>
<dbReference type="CDD" id="cd01400">
    <property type="entry name" value="6PGL"/>
    <property type="match status" value="1"/>
</dbReference>
<evidence type="ECO:0000313" key="10">
    <source>
        <dbReference type="EMBL" id="MDH0690097.1"/>
    </source>
</evidence>
<dbReference type="Proteomes" id="UP001158076">
    <property type="component" value="Unassembled WGS sequence"/>
</dbReference>
<dbReference type="GO" id="GO:0017057">
    <property type="term" value="F:6-phosphogluconolactonase activity"/>
    <property type="evidence" value="ECO:0007669"/>
    <property type="project" value="UniProtKB-UniRule"/>
</dbReference>
<evidence type="ECO:0000256" key="5">
    <source>
        <dbReference type="ARBA" id="ARBA00013198"/>
    </source>
</evidence>
<comment type="pathway">
    <text evidence="3 7">Carbohydrate degradation; pentose phosphate pathway; D-ribulose 5-phosphate from D-glucose 6-phosphate (oxidative stage): step 2/3.</text>
</comment>
<dbReference type="GO" id="GO:0006098">
    <property type="term" value="P:pentose-phosphate shunt"/>
    <property type="evidence" value="ECO:0007669"/>
    <property type="project" value="UniProtKB-UniPathway"/>
</dbReference>
<dbReference type="EMBL" id="JAOCDG010000042">
    <property type="protein sequence ID" value="MDH0690097.1"/>
    <property type="molecule type" value="Genomic_DNA"/>
</dbReference>
<dbReference type="GO" id="GO:0005975">
    <property type="term" value="P:carbohydrate metabolic process"/>
    <property type="evidence" value="ECO:0007669"/>
    <property type="project" value="UniProtKB-UniRule"/>
</dbReference>
<protein>
    <recommendedName>
        <fullName evidence="6 7">6-phosphogluconolactonase</fullName>
        <shortName evidence="7">6PGL</shortName>
        <ecNumber evidence="5 7">3.1.1.31</ecNumber>
    </recommendedName>
</protein>
<dbReference type="SUPFAM" id="SSF100950">
    <property type="entry name" value="NagB/RpiA/CoA transferase-like"/>
    <property type="match status" value="1"/>
</dbReference>
<evidence type="ECO:0000256" key="2">
    <source>
        <dbReference type="ARBA" id="ARBA00002681"/>
    </source>
</evidence>
<evidence type="ECO:0000256" key="7">
    <source>
        <dbReference type="RuleBase" id="RU365095"/>
    </source>
</evidence>
<feature type="domain" description="Glucosamine/galactosamine-6-phosphate isomerase" evidence="8">
    <location>
        <begin position="19"/>
        <end position="235"/>
    </location>
</feature>
<dbReference type="GeneID" id="66821195"/>
<comment type="caution">
    <text evidence="10">The sequence shown here is derived from an EMBL/GenBank/DDBJ whole genome shotgun (WGS) entry which is preliminary data.</text>
</comment>
<reference evidence="10" key="1">
    <citation type="submission" date="2022-09" db="EMBL/GenBank/DDBJ databases">
        <title>Intensive care unit water sources are persistently colonized with multi-drug resistant bacteria and are the site of extensive horizontal gene transfer of antibiotic resistance genes.</title>
        <authorList>
            <person name="Diorio-Toth L."/>
        </authorList>
    </citation>
    <scope>NUCLEOTIDE SEQUENCE</scope>
    <source>
        <strain evidence="10">GD03864</strain>
        <strain evidence="9">GD04147</strain>
    </source>
</reference>
<sequence length="237" mass="25527">MAISELDLPTGVIAHSSADAQRQAELMADSVAKALRYAVQTHGVASLVVSGGRSPVAFFESLSRRELDWAKIQISLADERWVSPTDPASNEGLLRRHLLQNAANAARLIGLYQPADSLEQAAGFANAALDQLHQPIDVLVLGMGDDGHTASLFPGSANLAHALREDCPERCVAMQAPVAPEARLTMTYPLLACARMQCLAIQGSEKLETLRVALSADPLQMPIRAFLHAPLEIYWCP</sequence>
<comment type="similarity">
    <text evidence="4 7">Belongs to the glucosamine/galactosamine-6-phosphate isomerase family. 6-phosphogluconolactonase subfamily.</text>
</comment>
<evidence type="ECO:0000259" key="8">
    <source>
        <dbReference type="Pfam" id="PF01182"/>
    </source>
</evidence>
<dbReference type="InterPro" id="IPR006148">
    <property type="entry name" value="Glc/Gal-6P_isomerase"/>
</dbReference>
<evidence type="ECO:0000256" key="3">
    <source>
        <dbReference type="ARBA" id="ARBA00004961"/>
    </source>
</evidence>
<dbReference type="InterPro" id="IPR039104">
    <property type="entry name" value="6PGL"/>
</dbReference>
<name>A0A3S4PNC3_STUST</name>
<comment type="catalytic activity">
    <reaction evidence="1 7">
        <text>6-phospho-D-glucono-1,5-lactone + H2O = 6-phospho-D-gluconate + H(+)</text>
        <dbReference type="Rhea" id="RHEA:12556"/>
        <dbReference type="ChEBI" id="CHEBI:15377"/>
        <dbReference type="ChEBI" id="CHEBI:15378"/>
        <dbReference type="ChEBI" id="CHEBI:57955"/>
        <dbReference type="ChEBI" id="CHEBI:58759"/>
        <dbReference type="EC" id="3.1.1.31"/>
    </reaction>
</comment>
<dbReference type="Gene3D" id="3.40.50.1360">
    <property type="match status" value="1"/>
</dbReference>
<dbReference type="PANTHER" id="PTHR11054:SF0">
    <property type="entry name" value="6-PHOSPHOGLUCONOLACTONASE"/>
    <property type="match status" value="1"/>
</dbReference>
<gene>
    <name evidence="7 10" type="primary">pgl</name>
    <name evidence="10" type="ORF">N5D09_18555</name>
    <name evidence="9" type="ORF">N7335_20725</name>
</gene>
<organism evidence="10 11">
    <name type="scientific">Stutzerimonas stutzeri</name>
    <name type="common">Pseudomonas stutzeri</name>
    <dbReference type="NCBI Taxonomy" id="316"/>
    <lineage>
        <taxon>Bacteria</taxon>
        <taxon>Pseudomonadati</taxon>
        <taxon>Pseudomonadota</taxon>
        <taxon>Gammaproteobacteria</taxon>
        <taxon>Pseudomonadales</taxon>
        <taxon>Pseudomonadaceae</taxon>
        <taxon>Stutzerimonas</taxon>
    </lineage>
</organism>
<dbReference type="Proteomes" id="UP001161139">
    <property type="component" value="Unassembled WGS sequence"/>
</dbReference>
<dbReference type="InterPro" id="IPR037171">
    <property type="entry name" value="NagB/RpiA_transferase-like"/>
</dbReference>
<evidence type="ECO:0000256" key="4">
    <source>
        <dbReference type="ARBA" id="ARBA00010662"/>
    </source>
</evidence>
<dbReference type="NCBIfam" id="TIGR01198">
    <property type="entry name" value="pgl"/>
    <property type="match status" value="1"/>
</dbReference>
<evidence type="ECO:0000313" key="11">
    <source>
        <dbReference type="Proteomes" id="UP001161139"/>
    </source>
</evidence>
<evidence type="ECO:0000313" key="9">
    <source>
        <dbReference type="EMBL" id="MDH0148819.1"/>
    </source>
</evidence>